<evidence type="ECO:0000256" key="1">
    <source>
        <dbReference type="SAM" id="SignalP"/>
    </source>
</evidence>
<evidence type="ECO:0000313" key="3">
    <source>
        <dbReference type="EMBL" id="ABQ26073.1"/>
    </source>
</evidence>
<evidence type="ECO:0000259" key="2">
    <source>
        <dbReference type="Pfam" id="PF09699"/>
    </source>
</evidence>
<protein>
    <recommendedName>
        <fullName evidence="2">Doubled CXXCH motif domain-containing protein</fullName>
    </recommendedName>
</protein>
<sequence>MLTTNFTSGAKKFMVAALFASAFVSTASIASASLGDGSLGICSFTRQLEDPYEKVLFQNRFAVARQAATSLYGEMSGDNNRVIVNGGERLEIDAFSFDCISCHDGTSAPSHDTRFKNTSRPDADAAQSALGSHPIGMHYGNASYMNDQLRSVNSLNPNMLFVDGKVGCLSCHNPLNPDRNHLVTSNEYSNLCFSCHIK</sequence>
<evidence type="ECO:0000313" key="4">
    <source>
        <dbReference type="EMBL" id="ABQ27901.1"/>
    </source>
</evidence>
<dbReference type="AlphaFoldDB" id="A5G7Y3"/>
<dbReference type="KEGG" id="gur:Gura_3748"/>
<dbReference type="InterPro" id="IPR036280">
    <property type="entry name" value="Multihaem_cyt_sf"/>
</dbReference>
<keyword evidence="5" id="KW-1185">Reference proteome</keyword>
<dbReference type="InterPro" id="IPR010177">
    <property type="entry name" value="Paired_CXXCH_1"/>
</dbReference>
<gene>
    <name evidence="3" type="ordered locus">Gura_1883</name>
    <name evidence="4" type="ordered locus">Gura_3748</name>
</gene>
<dbReference type="EMBL" id="CP000698">
    <property type="protein sequence ID" value="ABQ26073.1"/>
    <property type="molecule type" value="Genomic_DNA"/>
</dbReference>
<dbReference type="HOGENOM" id="CLU_1298307_0_0_7"/>
<dbReference type="RefSeq" id="WP_011938776.1">
    <property type="nucleotide sequence ID" value="NC_009483.1"/>
</dbReference>
<feature type="signal peptide" evidence="1">
    <location>
        <begin position="1"/>
        <end position="32"/>
    </location>
</feature>
<keyword evidence="1" id="KW-0732">Signal</keyword>
<organism evidence="4 5">
    <name type="scientific">Geotalea uraniireducens (strain Rf4)</name>
    <name type="common">Geobacter uraniireducens</name>
    <dbReference type="NCBI Taxonomy" id="351605"/>
    <lineage>
        <taxon>Bacteria</taxon>
        <taxon>Pseudomonadati</taxon>
        <taxon>Thermodesulfobacteriota</taxon>
        <taxon>Desulfuromonadia</taxon>
        <taxon>Geobacterales</taxon>
        <taxon>Geobacteraceae</taxon>
        <taxon>Geotalea</taxon>
    </lineage>
</organism>
<feature type="chain" id="PRO_5007909567" description="Doubled CXXCH motif domain-containing protein" evidence="1">
    <location>
        <begin position="33"/>
        <end position="198"/>
    </location>
</feature>
<dbReference type="OrthoDB" id="9783112at2"/>
<dbReference type="STRING" id="351605.Gura_1883"/>
<dbReference type="Pfam" id="PF09699">
    <property type="entry name" value="Paired_CXXCH_1"/>
    <property type="match status" value="1"/>
</dbReference>
<evidence type="ECO:0000313" key="5">
    <source>
        <dbReference type="Proteomes" id="UP000006695"/>
    </source>
</evidence>
<reference evidence="4 5" key="1">
    <citation type="submission" date="2007-05" db="EMBL/GenBank/DDBJ databases">
        <title>Complete sequence of Geobacter uraniireducens Rf4.</title>
        <authorList>
            <consortium name="US DOE Joint Genome Institute"/>
            <person name="Copeland A."/>
            <person name="Lucas S."/>
            <person name="Lapidus A."/>
            <person name="Barry K."/>
            <person name="Detter J.C."/>
            <person name="Glavina del Rio T."/>
            <person name="Hammon N."/>
            <person name="Israni S."/>
            <person name="Dalin E."/>
            <person name="Tice H."/>
            <person name="Pitluck S."/>
            <person name="Chertkov O."/>
            <person name="Brettin T."/>
            <person name="Bruce D."/>
            <person name="Han C."/>
            <person name="Schmutz J."/>
            <person name="Larimer F."/>
            <person name="Land M."/>
            <person name="Hauser L."/>
            <person name="Kyrpides N."/>
            <person name="Mikhailova N."/>
            <person name="Shelobolina E."/>
            <person name="Aklujkar M."/>
            <person name="Lovley D."/>
            <person name="Richardson P."/>
        </authorList>
    </citation>
    <scope>NUCLEOTIDE SEQUENCE [LARGE SCALE GENOMIC DNA]</scope>
    <source>
        <strain evidence="4 5">Rf4</strain>
    </source>
</reference>
<dbReference type="EMBL" id="CP000698">
    <property type="protein sequence ID" value="ABQ27901.1"/>
    <property type="molecule type" value="Genomic_DNA"/>
</dbReference>
<feature type="domain" description="Doubled CXXCH motif" evidence="2">
    <location>
        <begin position="167"/>
        <end position="196"/>
    </location>
</feature>
<dbReference type="Proteomes" id="UP000006695">
    <property type="component" value="Chromosome"/>
</dbReference>
<dbReference type="SUPFAM" id="SSF48695">
    <property type="entry name" value="Multiheme cytochromes"/>
    <property type="match status" value="1"/>
</dbReference>
<dbReference type="KEGG" id="gur:Gura_1883"/>
<name>A5G7Y3_GEOUR</name>
<accession>A5G7Y3</accession>
<proteinExistence type="predicted"/>